<feature type="region of interest" description="Disordered" evidence="1">
    <location>
        <begin position="1"/>
        <end position="24"/>
    </location>
</feature>
<dbReference type="RefSeq" id="WP_134565937.1">
    <property type="nucleotide sequence ID" value="NZ_SOFP01000027.1"/>
</dbReference>
<evidence type="ECO:0000256" key="1">
    <source>
        <dbReference type="SAM" id="MobiDB-lite"/>
    </source>
</evidence>
<accession>A0A4R8WV26</accession>
<dbReference type="AlphaFoldDB" id="A0A4R8WV26"/>
<sequence length="177" mass="18139">MIHHGRAGPRRHHGQIPAPRQDIVGGGDCHSTGHLIALSLTGIPVAAATATTAQAVTITTAKPSGPVPGTFEATGAFTDSGTFANTRFAFGALGAPTLVSIHVTQVFHGTQGSFTLRADIKVTLTQDPLVLVDSGTWAVIDGTGAYKTLRGRGTVTGTADEHSVVISRTYTGAVLSD</sequence>
<evidence type="ECO:0008006" key="4">
    <source>
        <dbReference type="Google" id="ProtNLM"/>
    </source>
</evidence>
<comment type="caution">
    <text evidence="2">The sequence shown here is derived from an EMBL/GenBank/DDBJ whole genome shotgun (WGS) entry which is preliminary data.</text>
</comment>
<keyword evidence="3" id="KW-1185">Reference proteome</keyword>
<dbReference type="Proteomes" id="UP000298412">
    <property type="component" value="Unassembled WGS sequence"/>
</dbReference>
<organism evidence="2 3">
    <name type="scientific">Cryobacterium algoritolerans</name>
    <dbReference type="NCBI Taxonomy" id="1259184"/>
    <lineage>
        <taxon>Bacteria</taxon>
        <taxon>Bacillati</taxon>
        <taxon>Actinomycetota</taxon>
        <taxon>Actinomycetes</taxon>
        <taxon>Micrococcales</taxon>
        <taxon>Microbacteriaceae</taxon>
        <taxon>Cryobacterium</taxon>
    </lineage>
</organism>
<evidence type="ECO:0000313" key="2">
    <source>
        <dbReference type="EMBL" id="TFC17935.1"/>
    </source>
</evidence>
<gene>
    <name evidence="2" type="ORF">E3O19_05450</name>
</gene>
<name>A0A4R8WV26_9MICO</name>
<proteinExistence type="predicted"/>
<protein>
    <recommendedName>
        <fullName evidence="4">Dirigent protein</fullName>
    </recommendedName>
</protein>
<dbReference type="EMBL" id="SOFP01000027">
    <property type="protein sequence ID" value="TFC17935.1"/>
    <property type="molecule type" value="Genomic_DNA"/>
</dbReference>
<feature type="compositionally biased region" description="Basic residues" evidence="1">
    <location>
        <begin position="1"/>
        <end position="14"/>
    </location>
</feature>
<reference evidence="2 3" key="1">
    <citation type="submission" date="2019-03" db="EMBL/GenBank/DDBJ databases">
        <title>Genomics of glacier-inhabiting Cryobacterium strains.</title>
        <authorList>
            <person name="Liu Q."/>
            <person name="Xin Y.-H."/>
        </authorList>
    </citation>
    <scope>NUCLEOTIDE SEQUENCE [LARGE SCALE GENOMIC DNA]</scope>
    <source>
        <strain evidence="2 3">MDT1-3</strain>
    </source>
</reference>
<evidence type="ECO:0000313" key="3">
    <source>
        <dbReference type="Proteomes" id="UP000298412"/>
    </source>
</evidence>